<dbReference type="OrthoDB" id="419616at2759"/>
<evidence type="ECO:0000256" key="3">
    <source>
        <dbReference type="ARBA" id="ARBA00022692"/>
    </source>
</evidence>
<dbReference type="Gene3D" id="1.20.1250.20">
    <property type="entry name" value="MFS general substrate transporter like domains"/>
    <property type="match status" value="1"/>
</dbReference>
<dbReference type="AlphaFoldDB" id="A0A1J8QEI7"/>
<keyword evidence="3 6" id="KW-0812">Transmembrane</keyword>
<sequence>MLFFLEETLSTKRRPKLTSAILSVSSDPDDDREALAQISKANVPLRSLLIPTVMIPIANYTMLCFVDIALKVLLPLFFSTPVYLGGLGLTPSSIGSWLALFGIVDGVIQALFFPKIVGWLGPKRLFCVSVSCFAPAMLVFPIMSWLMETRGTVDRAVTFALLSQLLLIVIWDMSFASVFMFITASAPSKNVLGAINGLGQTSASVARAVGPALATSLFAFSKEHNVLNGNAVYVILIILGGGLRWLASQLPDEIKDRDE</sequence>
<dbReference type="EMBL" id="LVVM01004827">
    <property type="protein sequence ID" value="OJA12017.1"/>
    <property type="molecule type" value="Genomic_DNA"/>
</dbReference>
<dbReference type="GO" id="GO:0022857">
    <property type="term" value="F:transmembrane transporter activity"/>
    <property type="evidence" value="ECO:0007669"/>
    <property type="project" value="InterPro"/>
</dbReference>
<keyword evidence="4 6" id="KW-1133">Transmembrane helix</keyword>
<name>A0A1J8QEI7_9AGAM</name>
<evidence type="ECO:0000256" key="6">
    <source>
        <dbReference type="SAM" id="Phobius"/>
    </source>
</evidence>
<evidence type="ECO:0000256" key="1">
    <source>
        <dbReference type="ARBA" id="ARBA00004141"/>
    </source>
</evidence>
<dbReference type="PANTHER" id="PTHR23504">
    <property type="entry name" value="MAJOR FACILITATOR SUPERFAMILY DOMAIN-CONTAINING PROTEIN 10"/>
    <property type="match status" value="1"/>
</dbReference>
<evidence type="ECO:0000256" key="4">
    <source>
        <dbReference type="ARBA" id="ARBA00022989"/>
    </source>
</evidence>
<evidence type="ECO:0000313" key="7">
    <source>
        <dbReference type="EMBL" id="OJA12017.1"/>
    </source>
</evidence>
<comment type="subcellular location">
    <subcellularLocation>
        <location evidence="1">Membrane</location>
        <topology evidence="1">Multi-pass membrane protein</topology>
    </subcellularLocation>
</comment>
<dbReference type="InterPro" id="IPR011701">
    <property type="entry name" value="MFS"/>
</dbReference>
<dbReference type="STRING" id="180088.A0A1J8QEI7"/>
<reference evidence="7 8" key="1">
    <citation type="submission" date="2016-03" db="EMBL/GenBank/DDBJ databases">
        <title>Comparative genomics of the ectomycorrhizal sister species Rhizopogon vinicolor and Rhizopogon vesiculosus (Basidiomycota: Boletales) reveals a divergence of the mating type B locus.</title>
        <authorList>
            <person name="Mujic A.B."/>
            <person name="Kuo A."/>
            <person name="Tritt A."/>
            <person name="Lipzen A."/>
            <person name="Chen C."/>
            <person name="Johnson J."/>
            <person name="Sharma A."/>
            <person name="Barry K."/>
            <person name="Grigoriev I.V."/>
            <person name="Spatafora J.W."/>
        </authorList>
    </citation>
    <scope>NUCLEOTIDE SEQUENCE [LARGE SCALE GENOMIC DNA]</scope>
    <source>
        <strain evidence="7 8">AM-OR11-056</strain>
    </source>
</reference>
<proteinExistence type="predicted"/>
<protein>
    <recommendedName>
        <fullName evidence="9">Major facilitator superfamily (MFS) profile domain-containing protein</fullName>
    </recommendedName>
</protein>
<dbReference type="SUPFAM" id="SSF103473">
    <property type="entry name" value="MFS general substrate transporter"/>
    <property type="match status" value="1"/>
</dbReference>
<organism evidence="7 8">
    <name type="scientific">Rhizopogon vesiculosus</name>
    <dbReference type="NCBI Taxonomy" id="180088"/>
    <lineage>
        <taxon>Eukaryota</taxon>
        <taxon>Fungi</taxon>
        <taxon>Dikarya</taxon>
        <taxon>Basidiomycota</taxon>
        <taxon>Agaricomycotina</taxon>
        <taxon>Agaricomycetes</taxon>
        <taxon>Agaricomycetidae</taxon>
        <taxon>Boletales</taxon>
        <taxon>Suillineae</taxon>
        <taxon>Rhizopogonaceae</taxon>
        <taxon>Rhizopogon</taxon>
    </lineage>
</organism>
<feature type="transmembrane region" description="Helical" evidence="6">
    <location>
        <begin position="48"/>
        <end position="74"/>
    </location>
</feature>
<feature type="transmembrane region" description="Helical" evidence="6">
    <location>
        <begin position="159"/>
        <end position="183"/>
    </location>
</feature>
<dbReference type="GO" id="GO:0016020">
    <property type="term" value="C:membrane"/>
    <property type="evidence" value="ECO:0007669"/>
    <property type="project" value="UniProtKB-SubCell"/>
</dbReference>
<dbReference type="PANTHER" id="PTHR23504:SF15">
    <property type="entry name" value="MAJOR FACILITATOR SUPERFAMILY (MFS) PROFILE DOMAIN-CONTAINING PROTEIN"/>
    <property type="match status" value="1"/>
</dbReference>
<evidence type="ECO:0000256" key="2">
    <source>
        <dbReference type="ARBA" id="ARBA00022448"/>
    </source>
</evidence>
<evidence type="ECO:0008006" key="9">
    <source>
        <dbReference type="Google" id="ProtNLM"/>
    </source>
</evidence>
<keyword evidence="2" id="KW-0813">Transport</keyword>
<dbReference type="Proteomes" id="UP000183567">
    <property type="component" value="Unassembled WGS sequence"/>
</dbReference>
<feature type="transmembrane region" description="Helical" evidence="6">
    <location>
        <begin position="125"/>
        <end position="147"/>
    </location>
</feature>
<evidence type="ECO:0000313" key="8">
    <source>
        <dbReference type="Proteomes" id="UP000183567"/>
    </source>
</evidence>
<keyword evidence="8" id="KW-1185">Reference proteome</keyword>
<comment type="caution">
    <text evidence="7">The sequence shown here is derived from an EMBL/GenBank/DDBJ whole genome shotgun (WGS) entry which is preliminary data.</text>
</comment>
<evidence type="ECO:0000256" key="5">
    <source>
        <dbReference type="ARBA" id="ARBA00023136"/>
    </source>
</evidence>
<accession>A0A1J8QEI7</accession>
<feature type="transmembrane region" description="Helical" evidence="6">
    <location>
        <begin position="227"/>
        <end position="247"/>
    </location>
</feature>
<dbReference type="Pfam" id="PF07690">
    <property type="entry name" value="MFS_1"/>
    <property type="match status" value="1"/>
</dbReference>
<dbReference type="InterPro" id="IPR036259">
    <property type="entry name" value="MFS_trans_sf"/>
</dbReference>
<gene>
    <name evidence="7" type="ORF">AZE42_02034</name>
</gene>
<keyword evidence="5 6" id="KW-0472">Membrane</keyword>